<dbReference type="KEGG" id="ssin:G7078_00190"/>
<dbReference type="InterPro" id="IPR039425">
    <property type="entry name" value="RNA_pol_sigma-70-like"/>
</dbReference>
<gene>
    <name evidence="7" type="ORF">G7078_00190</name>
</gene>
<sequence length="188" mass="21606">MVDDEELRLWFCEEVLPLEKGLMGYIRANWRSPHDVVDLRQEIYERAITGARSALPAHTRAYIYTVARNHLINRARRAKIVSIEAIADLESVIVPDALAGSERHLSARDELRRAEAGLNQLPPRCRQVIWLRKVEGMSTREAAQHLGISTHTVEKHLTEGLRALANFMLDYPQVRSAPKVLRWKARRK</sequence>
<dbReference type="Gene3D" id="1.10.1740.10">
    <property type="match status" value="1"/>
</dbReference>
<keyword evidence="4" id="KW-0804">Transcription</keyword>
<keyword evidence="8" id="KW-1185">Reference proteome</keyword>
<dbReference type="PANTHER" id="PTHR43133:SF63">
    <property type="entry name" value="RNA POLYMERASE SIGMA FACTOR FECI-RELATED"/>
    <property type="match status" value="1"/>
</dbReference>
<keyword evidence="3" id="KW-0731">Sigma factor</keyword>
<dbReference type="InterPro" id="IPR036388">
    <property type="entry name" value="WH-like_DNA-bd_sf"/>
</dbReference>
<keyword evidence="2" id="KW-0805">Transcription regulation</keyword>
<dbReference type="Gene3D" id="1.10.10.10">
    <property type="entry name" value="Winged helix-like DNA-binding domain superfamily/Winged helix DNA-binding domain"/>
    <property type="match status" value="1"/>
</dbReference>
<evidence type="ECO:0000256" key="1">
    <source>
        <dbReference type="ARBA" id="ARBA00010641"/>
    </source>
</evidence>
<evidence type="ECO:0000259" key="5">
    <source>
        <dbReference type="Pfam" id="PF04542"/>
    </source>
</evidence>
<dbReference type="SUPFAM" id="SSF88659">
    <property type="entry name" value="Sigma3 and sigma4 domains of RNA polymerase sigma factors"/>
    <property type="match status" value="1"/>
</dbReference>
<feature type="domain" description="RNA polymerase sigma-70 region 2" evidence="5">
    <location>
        <begin position="24"/>
        <end position="79"/>
    </location>
</feature>
<dbReference type="InterPro" id="IPR007627">
    <property type="entry name" value="RNA_pol_sigma70_r2"/>
</dbReference>
<dbReference type="Pfam" id="PF08281">
    <property type="entry name" value="Sigma70_r4_2"/>
    <property type="match status" value="1"/>
</dbReference>
<proteinExistence type="inferred from homology"/>
<dbReference type="InterPro" id="IPR014284">
    <property type="entry name" value="RNA_pol_sigma-70_dom"/>
</dbReference>
<organism evidence="7 8">
    <name type="scientific">Sphingomonas sinipercae</name>
    <dbReference type="NCBI Taxonomy" id="2714944"/>
    <lineage>
        <taxon>Bacteria</taxon>
        <taxon>Pseudomonadati</taxon>
        <taxon>Pseudomonadota</taxon>
        <taxon>Alphaproteobacteria</taxon>
        <taxon>Sphingomonadales</taxon>
        <taxon>Sphingomonadaceae</taxon>
        <taxon>Sphingomonas</taxon>
    </lineage>
</organism>
<reference evidence="7 8" key="1">
    <citation type="submission" date="2020-03" db="EMBL/GenBank/DDBJ databases">
        <title>Sphingomonas sp. nov., isolated from fish.</title>
        <authorList>
            <person name="Hyun D.-W."/>
            <person name="Bae J.-W."/>
        </authorList>
    </citation>
    <scope>NUCLEOTIDE SEQUENCE [LARGE SCALE GENOMIC DNA]</scope>
    <source>
        <strain evidence="7 8">HDW15C</strain>
    </source>
</reference>
<accession>A0A6G7ZKC2</accession>
<dbReference type="InterPro" id="IPR013325">
    <property type="entry name" value="RNA_pol_sigma_r2"/>
</dbReference>
<dbReference type="Pfam" id="PF04542">
    <property type="entry name" value="Sigma70_r2"/>
    <property type="match status" value="1"/>
</dbReference>
<evidence type="ECO:0000256" key="3">
    <source>
        <dbReference type="ARBA" id="ARBA00023082"/>
    </source>
</evidence>
<evidence type="ECO:0000259" key="6">
    <source>
        <dbReference type="Pfam" id="PF08281"/>
    </source>
</evidence>
<evidence type="ECO:0000256" key="2">
    <source>
        <dbReference type="ARBA" id="ARBA00023015"/>
    </source>
</evidence>
<dbReference type="EMBL" id="CP049871">
    <property type="protein sequence ID" value="QIL01368.1"/>
    <property type="molecule type" value="Genomic_DNA"/>
</dbReference>
<feature type="domain" description="RNA polymerase sigma factor 70 region 4 type 2" evidence="6">
    <location>
        <begin position="115"/>
        <end position="164"/>
    </location>
</feature>
<dbReference type="GO" id="GO:0003677">
    <property type="term" value="F:DNA binding"/>
    <property type="evidence" value="ECO:0007669"/>
    <property type="project" value="InterPro"/>
</dbReference>
<protein>
    <submittedName>
        <fullName evidence="7">RNA polymerase sigma factor</fullName>
    </submittedName>
</protein>
<dbReference type="Proteomes" id="UP000502502">
    <property type="component" value="Chromosome"/>
</dbReference>
<evidence type="ECO:0000256" key="4">
    <source>
        <dbReference type="ARBA" id="ARBA00023163"/>
    </source>
</evidence>
<dbReference type="SUPFAM" id="SSF88946">
    <property type="entry name" value="Sigma2 domain of RNA polymerase sigma factors"/>
    <property type="match status" value="1"/>
</dbReference>
<comment type="similarity">
    <text evidence="1">Belongs to the sigma-70 factor family. ECF subfamily.</text>
</comment>
<evidence type="ECO:0000313" key="7">
    <source>
        <dbReference type="EMBL" id="QIL01368.1"/>
    </source>
</evidence>
<dbReference type="AlphaFoldDB" id="A0A6G7ZKC2"/>
<dbReference type="GO" id="GO:0016987">
    <property type="term" value="F:sigma factor activity"/>
    <property type="evidence" value="ECO:0007669"/>
    <property type="project" value="UniProtKB-KW"/>
</dbReference>
<dbReference type="InterPro" id="IPR013249">
    <property type="entry name" value="RNA_pol_sigma70_r4_t2"/>
</dbReference>
<dbReference type="GO" id="GO:0006352">
    <property type="term" value="P:DNA-templated transcription initiation"/>
    <property type="evidence" value="ECO:0007669"/>
    <property type="project" value="InterPro"/>
</dbReference>
<dbReference type="NCBIfam" id="TIGR02937">
    <property type="entry name" value="sigma70-ECF"/>
    <property type="match status" value="1"/>
</dbReference>
<evidence type="ECO:0000313" key="8">
    <source>
        <dbReference type="Proteomes" id="UP000502502"/>
    </source>
</evidence>
<dbReference type="InterPro" id="IPR013324">
    <property type="entry name" value="RNA_pol_sigma_r3/r4-like"/>
</dbReference>
<name>A0A6G7ZKC2_9SPHN</name>
<dbReference type="PANTHER" id="PTHR43133">
    <property type="entry name" value="RNA POLYMERASE ECF-TYPE SIGMA FACTO"/>
    <property type="match status" value="1"/>
</dbReference>